<reference evidence="6" key="1">
    <citation type="submission" date="2009-02" db="EMBL/GenBank/DDBJ databases">
        <authorList>
            <person name="Fulton L."/>
            <person name="Clifton S."/>
            <person name="Fulton B."/>
            <person name="Xu J."/>
            <person name="Minx P."/>
            <person name="Pepin K.H."/>
            <person name="Johnson M."/>
            <person name="Bhonagiri V."/>
            <person name="Nash W.E."/>
            <person name="Mardis E.R."/>
            <person name="Wilson R.K."/>
        </authorList>
    </citation>
    <scope>NUCLEOTIDE SEQUENCE [LARGE SCALE GENOMIC DNA]</scope>
    <source>
        <strain evidence="6">DSM 15053</strain>
    </source>
</reference>
<dbReference type="SUPFAM" id="SSF53092">
    <property type="entry name" value="Creatinase/prolidase N-terminal domain"/>
    <property type="match status" value="1"/>
</dbReference>
<dbReference type="eggNOG" id="COG0006">
    <property type="taxonomic scope" value="Bacteria"/>
</dbReference>
<dbReference type="SUPFAM" id="SSF55920">
    <property type="entry name" value="Creatinase/aminopeptidase"/>
    <property type="match status" value="1"/>
</dbReference>
<dbReference type="OrthoDB" id="9806388at2"/>
<dbReference type="InterPro" id="IPR001131">
    <property type="entry name" value="Peptidase_M24B_aminopep-P_CS"/>
</dbReference>
<dbReference type="InterPro" id="IPR000587">
    <property type="entry name" value="Creatinase_N"/>
</dbReference>
<gene>
    <name evidence="6" type="ORF">CLOHYLEM_06849</name>
</gene>
<dbReference type="InterPro" id="IPR029149">
    <property type="entry name" value="Creatin/AminoP/Spt16_N"/>
</dbReference>
<dbReference type="InterPro" id="IPR000994">
    <property type="entry name" value="Pept_M24"/>
</dbReference>
<dbReference type="GO" id="GO:0046872">
    <property type="term" value="F:metal ion binding"/>
    <property type="evidence" value="ECO:0007669"/>
    <property type="project" value="UniProtKB-KW"/>
</dbReference>
<dbReference type="AlphaFoldDB" id="C0C434"/>
<comment type="caution">
    <text evidence="6">The sequence shown here is derived from an EMBL/GenBank/DDBJ whole genome shotgun (WGS) entry which is preliminary data.</text>
</comment>
<reference evidence="6" key="2">
    <citation type="submission" date="2013-06" db="EMBL/GenBank/DDBJ databases">
        <title>Draft genome sequence of Clostridium hylemonae (DSM 15053).</title>
        <authorList>
            <person name="Sudarsanam P."/>
            <person name="Ley R."/>
            <person name="Guruge J."/>
            <person name="Turnbaugh P.J."/>
            <person name="Mahowald M."/>
            <person name="Liep D."/>
            <person name="Gordon J."/>
        </authorList>
    </citation>
    <scope>NUCLEOTIDE SEQUENCE</scope>
    <source>
        <strain evidence="6">DSM 15053</strain>
    </source>
</reference>
<dbReference type="CDD" id="cd01092">
    <property type="entry name" value="APP-like"/>
    <property type="match status" value="1"/>
</dbReference>
<evidence type="ECO:0000256" key="3">
    <source>
        <dbReference type="RuleBase" id="RU000590"/>
    </source>
</evidence>
<protein>
    <submittedName>
        <fullName evidence="6">Creatinase</fullName>
    </submittedName>
</protein>
<organism evidence="6 7">
    <name type="scientific">[Clostridium] hylemonae DSM 15053</name>
    <dbReference type="NCBI Taxonomy" id="553973"/>
    <lineage>
        <taxon>Bacteria</taxon>
        <taxon>Bacillati</taxon>
        <taxon>Bacillota</taxon>
        <taxon>Clostridia</taxon>
        <taxon>Lachnospirales</taxon>
        <taxon>Lachnospiraceae</taxon>
    </lineage>
</organism>
<dbReference type="InterPro" id="IPR036005">
    <property type="entry name" value="Creatinase/aminopeptidase-like"/>
</dbReference>
<comment type="similarity">
    <text evidence="3">Belongs to the peptidase M24B family.</text>
</comment>
<keyword evidence="2" id="KW-0378">Hydrolase</keyword>
<accession>C0C434</accession>
<dbReference type="EMBL" id="ABYI02000034">
    <property type="protein sequence ID" value="EEG72827.1"/>
    <property type="molecule type" value="Genomic_DNA"/>
</dbReference>
<name>C0C434_9FIRM</name>
<dbReference type="GO" id="GO:0016787">
    <property type="term" value="F:hydrolase activity"/>
    <property type="evidence" value="ECO:0007669"/>
    <property type="project" value="UniProtKB-KW"/>
</dbReference>
<dbReference type="STRING" id="553973.CLOHYLEM_06849"/>
<dbReference type="Proteomes" id="UP000004893">
    <property type="component" value="Unassembled WGS sequence"/>
</dbReference>
<evidence type="ECO:0000256" key="1">
    <source>
        <dbReference type="ARBA" id="ARBA00022723"/>
    </source>
</evidence>
<sequence>MFMKTLEERRKKLCRLLREEGIQKAVIGEPMNIVYLTGIHIVPYERFYGLVADAEKEEFTMINPGVDTGCMKGTLREVTYQDENGPFEAVKEVVGTCDVLAVDKKYYSMAVGELFSGLQCRITDIGMCAAKLRMYKDDREVETMQFAAKIVDEAIAYVSDRIRPGMTEKELNMMLYTYMSRYPGFITDEFIILVLAAANSANPHGVSGDYAFKEGDIVLMDFCAYYNYYWSDITRCVFVGEAKDPKLVEIYEIVRRANLAAISAVRPGVKAKEIDKAARDVITEAGYGELFLHRTGHGLGLSVHEEPYITAVNELVLEEGMTFTIEPGIYIEGTGGVRIEDDILVTKDGCRILTGTSKKLEDHIIRY</sequence>
<dbReference type="PANTHER" id="PTHR46112">
    <property type="entry name" value="AMINOPEPTIDASE"/>
    <property type="match status" value="1"/>
</dbReference>
<evidence type="ECO:0000259" key="5">
    <source>
        <dbReference type="Pfam" id="PF01321"/>
    </source>
</evidence>
<dbReference type="Gene3D" id="3.40.350.10">
    <property type="entry name" value="Creatinase/prolidase N-terminal domain"/>
    <property type="match status" value="1"/>
</dbReference>
<evidence type="ECO:0000259" key="4">
    <source>
        <dbReference type="Pfam" id="PF00557"/>
    </source>
</evidence>
<dbReference type="HOGENOM" id="CLU_017266_4_1_9"/>
<evidence type="ECO:0000313" key="7">
    <source>
        <dbReference type="Proteomes" id="UP000004893"/>
    </source>
</evidence>
<evidence type="ECO:0000256" key="2">
    <source>
        <dbReference type="ARBA" id="ARBA00022801"/>
    </source>
</evidence>
<keyword evidence="7" id="KW-1185">Reference proteome</keyword>
<dbReference type="PANTHER" id="PTHR46112:SF2">
    <property type="entry name" value="XAA-PRO AMINOPEPTIDASE P-RELATED"/>
    <property type="match status" value="1"/>
</dbReference>
<dbReference type="PROSITE" id="PS00491">
    <property type="entry name" value="PROLINE_PEPTIDASE"/>
    <property type="match status" value="1"/>
</dbReference>
<proteinExistence type="inferred from homology"/>
<dbReference type="Pfam" id="PF01321">
    <property type="entry name" value="Creatinase_N"/>
    <property type="match status" value="1"/>
</dbReference>
<dbReference type="Pfam" id="PF00557">
    <property type="entry name" value="Peptidase_M24"/>
    <property type="match status" value="1"/>
</dbReference>
<dbReference type="InterPro" id="IPR050659">
    <property type="entry name" value="Peptidase_M24B"/>
</dbReference>
<dbReference type="Gene3D" id="3.90.230.10">
    <property type="entry name" value="Creatinase/methionine aminopeptidase superfamily"/>
    <property type="match status" value="1"/>
</dbReference>
<keyword evidence="1 3" id="KW-0479">Metal-binding</keyword>
<evidence type="ECO:0000313" key="6">
    <source>
        <dbReference type="EMBL" id="EEG72827.1"/>
    </source>
</evidence>
<feature type="domain" description="Creatinase N-terminal" evidence="5">
    <location>
        <begin position="9"/>
        <end position="134"/>
    </location>
</feature>
<feature type="domain" description="Peptidase M24" evidence="4">
    <location>
        <begin position="143"/>
        <end position="347"/>
    </location>
</feature>